<gene>
    <name evidence="1" type="ORF">PQR01_00180</name>
</gene>
<dbReference type="Proteomes" id="UP001629235">
    <property type="component" value="Unassembled WGS sequence"/>
</dbReference>
<dbReference type="EMBL" id="JAQQDW010000001">
    <property type="protein sequence ID" value="MFM0101950.1"/>
    <property type="molecule type" value="Genomic_DNA"/>
</dbReference>
<organism evidence="1 2">
    <name type="scientific">Paraburkholderia rhynchosiae</name>
    <dbReference type="NCBI Taxonomy" id="487049"/>
    <lineage>
        <taxon>Bacteria</taxon>
        <taxon>Pseudomonadati</taxon>
        <taxon>Pseudomonadota</taxon>
        <taxon>Betaproteobacteria</taxon>
        <taxon>Burkholderiales</taxon>
        <taxon>Burkholderiaceae</taxon>
        <taxon>Paraburkholderia</taxon>
    </lineage>
</organism>
<comment type="caution">
    <text evidence="1">The sequence shown here is derived from an EMBL/GenBank/DDBJ whole genome shotgun (WGS) entry which is preliminary data.</text>
</comment>
<accession>A0ACC7N4H3</accession>
<name>A0ACC7N4H3_9BURK</name>
<proteinExistence type="predicted"/>
<protein>
    <submittedName>
        <fullName evidence="1">DUF3596 domain-containing protein</fullName>
    </submittedName>
</protein>
<evidence type="ECO:0000313" key="2">
    <source>
        <dbReference type="Proteomes" id="UP001629235"/>
    </source>
</evidence>
<sequence length="411" mass="46099">MGRNGTGVSIVSDSSYEIAFTYKGKRCRERVKAKPSPANTRKLEQFRAAILHAIDKGEFSYADSFPDSRHLAKFAEKPGDVLTVTKYFETWLDRKKAEVKASTYQGYHSITFGYVIPTFGDLALTDLKRATIRNELAKIDEGRPDEKKVTNKRLSNIQSCMRSALGDAAADEIIETNPLAGYTYARVERPVEGEPEDDIDPFSPEEQRAILAKLRQGENNLVQFFLWTGLRTSEATALNWSDIDFVGGTVRVRRAITRESKGIAEYPKTDAGRRDVKLLAPALAALNTQKALTFLAAEDGPVFVNPTTRERYAGSHQIYRVWQTALKRAGVRYRRPYQTRHTYASMMLSAGEHPMWVAKQMGHTDWTMIARVYGRWMPSADDSSGAKAVEKFADDAGIFPVIPPVNREKTG</sequence>
<reference evidence="1 2" key="1">
    <citation type="journal article" date="2024" name="Chem. Sci.">
        <title>Discovery of megapolipeptins by genome mining of a Burkholderiales bacteria collection.</title>
        <authorList>
            <person name="Paulo B.S."/>
            <person name="Recchia M.J.J."/>
            <person name="Lee S."/>
            <person name="Fergusson C.H."/>
            <person name="Romanowski S.B."/>
            <person name="Hernandez A."/>
            <person name="Krull N."/>
            <person name="Liu D.Y."/>
            <person name="Cavanagh H."/>
            <person name="Bos A."/>
            <person name="Gray C.A."/>
            <person name="Murphy B.T."/>
            <person name="Linington R.G."/>
            <person name="Eustaquio A.S."/>
        </authorList>
    </citation>
    <scope>NUCLEOTIDE SEQUENCE [LARGE SCALE GENOMIC DNA]</scope>
    <source>
        <strain evidence="1 2">RL18-126-BIB-B</strain>
    </source>
</reference>
<keyword evidence="2" id="KW-1185">Reference proteome</keyword>
<evidence type="ECO:0000313" key="1">
    <source>
        <dbReference type="EMBL" id="MFM0101950.1"/>
    </source>
</evidence>